<dbReference type="EMBL" id="CATQJA010000547">
    <property type="protein sequence ID" value="CAJ0561304.1"/>
    <property type="molecule type" value="Genomic_DNA"/>
</dbReference>
<dbReference type="PROSITE" id="PS50103">
    <property type="entry name" value="ZF_C3H1"/>
    <property type="match status" value="2"/>
</dbReference>
<feature type="non-terminal residue" evidence="8">
    <location>
        <position position="275"/>
    </location>
</feature>
<evidence type="ECO:0000256" key="1">
    <source>
        <dbReference type="ARBA" id="ARBA00022723"/>
    </source>
</evidence>
<dbReference type="GO" id="GO:0051252">
    <property type="term" value="P:regulation of RNA metabolic process"/>
    <property type="evidence" value="ECO:0007669"/>
    <property type="project" value="UniProtKB-ARBA"/>
</dbReference>
<keyword evidence="4 5" id="KW-0862">Zinc</keyword>
<evidence type="ECO:0000256" key="3">
    <source>
        <dbReference type="ARBA" id="ARBA00022771"/>
    </source>
</evidence>
<proteinExistence type="predicted"/>
<evidence type="ECO:0000256" key="4">
    <source>
        <dbReference type="ARBA" id="ARBA00022833"/>
    </source>
</evidence>
<evidence type="ECO:0000313" key="9">
    <source>
        <dbReference type="Proteomes" id="UP001177023"/>
    </source>
</evidence>
<keyword evidence="1 5" id="KW-0479">Metal-binding</keyword>
<sequence>MSFERGRAIDTSTLDEEGLRQFEREKRRVSAYKTALCSTFMSTGHCMFGRDCTFAHAQHELRVSEPRGRRHPKYKTTLCDKFSATGYCKYAERCQFIHELRNQRIIEARRRNGLAQNANIRPGDSLVTPVPLMDLSRHSFRREPFAPQRQSSFPRVPARIDLNETWAGPETENSWTYTPNRQQPIQNDENRFRVQRERIWAWNAGEMSNSSTTTYNSILSADGRPSAHLDPFGGVVDEKDKLNWSMPLPPPADFNPMGSRRPPLQPFYDHHPDLH</sequence>
<feature type="region of interest" description="Disordered" evidence="6">
    <location>
        <begin position="248"/>
        <end position="275"/>
    </location>
</feature>
<feature type="domain" description="C3H1-type" evidence="7">
    <location>
        <begin position="73"/>
        <end position="101"/>
    </location>
</feature>
<dbReference type="GO" id="GO:0005829">
    <property type="term" value="C:cytosol"/>
    <property type="evidence" value="ECO:0007669"/>
    <property type="project" value="TreeGrafter"/>
</dbReference>
<dbReference type="FunFam" id="4.10.1000.10:FF:000003">
    <property type="entry name" value="Zinc finger CCCH domain-containing protein"/>
    <property type="match status" value="1"/>
</dbReference>
<dbReference type="Gene3D" id="4.10.1000.10">
    <property type="entry name" value="Zinc finger, CCCH-type"/>
    <property type="match status" value="2"/>
</dbReference>
<evidence type="ECO:0000256" key="2">
    <source>
        <dbReference type="ARBA" id="ARBA00022737"/>
    </source>
</evidence>
<feature type="zinc finger region" description="C3H1-type" evidence="5">
    <location>
        <begin position="31"/>
        <end position="59"/>
    </location>
</feature>
<reference evidence="8" key="1">
    <citation type="submission" date="2023-06" db="EMBL/GenBank/DDBJ databases">
        <authorList>
            <person name="Delattre M."/>
        </authorList>
    </citation>
    <scope>NUCLEOTIDE SEQUENCE</scope>
    <source>
        <strain evidence="8">AF72</strain>
    </source>
</reference>
<feature type="zinc finger region" description="C3H1-type" evidence="5">
    <location>
        <begin position="73"/>
        <end position="101"/>
    </location>
</feature>
<evidence type="ECO:0000259" key="7">
    <source>
        <dbReference type="PROSITE" id="PS50103"/>
    </source>
</evidence>
<dbReference type="GO" id="GO:0043186">
    <property type="term" value="C:P granule"/>
    <property type="evidence" value="ECO:0007669"/>
    <property type="project" value="UniProtKB-ARBA"/>
</dbReference>
<dbReference type="FunFam" id="4.10.1000.10:FF:000018">
    <property type="entry name" value="Zinc finger protein"/>
    <property type="match status" value="1"/>
</dbReference>
<keyword evidence="3 5" id="KW-0863">Zinc-finger</keyword>
<name>A0AA36FPV5_9BILA</name>
<dbReference type="InterPro" id="IPR036855">
    <property type="entry name" value="Znf_CCCH_sf"/>
</dbReference>
<dbReference type="GO" id="GO:0003730">
    <property type="term" value="F:mRNA 3'-UTR binding"/>
    <property type="evidence" value="ECO:0007669"/>
    <property type="project" value="TreeGrafter"/>
</dbReference>
<dbReference type="GO" id="GO:0008270">
    <property type="term" value="F:zinc ion binding"/>
    <property type="evidence" value="ECO:0007669"/>
    <property type="project" value="UniProtKB-KW"/>
</dbReference>
<feature type="domain" description="C3H1-type" evidence="7">
    <location>
        <begin position="31"/>
        <end position="59"/>
    </location>
</feature>
<dbReference type="SMART" id="SM00356">
    <property type="entry name" value="ZnF_C3H1"/>
    <property type="match status" value="2"/>
</dbReference>
<dbReference type="Pfam" id="PF00642">
    <property type="entry name" value="zf-CCCH"/>
    <property type="match status" value="2"/>
</dbReference>
<dbReference type="PANTHER" id="PTHR12547:SF144">
    <property type="entry name" value="C3H1-TYPE DOMAIN-CONTAINING PROTEIN"/>
    <property type="match status" value="1"/>
</dbReference>
<evidence type="ECO:0000313" key="8">
    <source>
        <dbReference type="EMBL" id="CAJ0561304.1"/>
    </source>
</evidence>
<gene>
    <name evidence="8" type="ORF">MSPICULIGERA_LOCUS1790</name>
</gene>
<dbReference type="AlphaFoldDB" id="A0AA36FPV5"/>
<dbReference type="InterPro" id="IPR045877">
    <property type="entry name" value="ZFP36-like"/>
</dbReference>
<dbReference type="PANTHER" id="PTHR12547">
    <property type="entry name" value="CCCH ZINC FINGER/TIS11-RELATED"/>
    <property type="match status" value="1"/>
</dbReference>
<accession>A0AA36FPV5</accession>
<organism evidence="8 9">
    <name type="scientific">Mesorhabditis spiculigera</name>
    <dbReference type="NCBI Taxonomy" id="96644"/>
    <lineage>
        <taxon>Eukaryota</taxon>
        <taxon>Metazoa</taxon>
        <taxon>Ecdysozoa</taxon>
        <taxon>Nematoda</taxon>
        <taxon>Chromadorea</taxon>
        <taxon>Rhabditida</taxon>
        <taxon>Rhabditina</taxon>
        <taxon>Rhabditomorpha</taxon>
        <taxon>Rhabditoidea</taxon>
        <taxon>Rhabditidae</taxon>
        <taxon>Mesorhabditinae</taxon>
        <taxon>Mesorhabditis</taxon>
    </lineage>
</organism>
<dbReference type="InterPro" id="IPR000571">
    <property type="entry name" value="Znf_CCCH"/>
</dbReference>
<keyword evidence="2" id="KW-0677">Repeat</keyword>
<keyword evidence="9" id="KW-1185">Reference proteome</keyword>
<evidence type="ECO:0000256" key="5">
    <source>
        <dbReference type="PROSITE-ProRule" id="PRU00723"/>
    </source>
</evidence>
<evidence type="ECO:0000256" key="6">
    <source>
        <dbReference type="SAM" id="MobiDB-lite"/>
    </source>
</evidence>
<dbReference type="Proteomes" id="UP001177023">
    <property type="component" value="Unassembled WGS sequence"/>
</dbReference>
<dbReference type="SUPFAM" id="SSF90229">
    <property type="entry name" value="CCCH zinc finger"/>
    <property type="match status" value="2"/>
</dbReference>
<dbReference type="GO" id="GO:0010468">
    <property type="term" value="P:regulation of gene expression"/>
    <property type="evidence" value="ECO:0007669"/>
    <property type="project" value="UniProtKB-ARBA"/>
</dbReference>
<comment type="caution">
    <text evidence="8">The sequence shown here is derived from an EMBL/GenBank/DDBJ whole genome shotgun (WGS) entry which is preliminary data.</text>
</comment>
<protein>
    <recommendedName>
        <fullName evidence="7">C3H1-type domain-containing protein</fullName>
    </recommendedName>
</protein>